<sequence length="68" mass="7227">MPTKTMGRHSVADPAIGHGEPTFRATYVSGPVDALEQVESGMAEEAIIERYGRTGRGTVYMLKGSNGS</sequence>
<organism evidence="1">
    <name type="scientific">Candidatus Methanogaster sp. ANME-2c ERB4</name>
    <dbReference type="NCBI Taxonomy" id="2759911"/>
    <lineage>
        <taxon>Archaea</taxon>
        <taxon>Methanobacteriati</taxon>
        <taxon>Methanobacteriota</taxon>
        <taxon>Stenosarchaea group</taxon>
        <taxon>Methanomicrobia</taxon>
        <taxon>Methanosarcinales</taxon>
        <taxon>ANME-2 cluster</taxon>
        <taxon>Candidatus Methanogasteraceae</taxon>
        <taxon>Candidatus Methanogaster</taxon>
    </lineage>
</organism>
<protein>
    <submittedName>
        <fullName evidence="1">Uncharacterized protein</fullName>
    </submittedName>
</protein>
<evidence type="ECO:0000313" key="1">
    <source>
        <dbReference type="EMBL" id="QNO47715.1"/>
    </source>
</evidence>
<reference evidence="1" key="1">
    <citation type="submission" date="2020-06" db="EMBL/GenBank/DDBJ databases">
        <title>Unique genomic features of the anaerobic methanotrophic archaea.</title>
        <authorList>
            <person name="Chadwick G.L."/>
            <person name="Skennerton C.T."/>
            <person name="Laso-Perez R."/>
            <person name="Leu A.O."/>
            <person name="Speth D.R."/>
            <person name="Yu H."/>
            <person name="Morgan-Lang C."/>
            <person name="Hatzenpichler R."/>
            <person name="Goudeau D."/>
            <person name="Malmstrom R."/>
            <person name="Brazelton W.J."/>
            <person name="Woyke T."/>
            <person name="Hallam S.J."/>
            <person name="Tyson G.W."/>
            <person name="Wegener G."/>
            <person name="Boetius A."/>
            <person name="Orphan V."/>
        </authorList>
    </citation>
    <scope>NUCLEOTIDE SEQUENCE</scope>
</reference>
<accession>A0A7G9YI81</accession>
<dbReference type="AlphaFoldDB" id="A0A7G9YI81"/>
<proteinExistence type="predicted"/>
<name>A0A7G9YI81_9EURY</name>
<dbReference type="EMBL" id="MT631272">
    <property type="protein sequence ID" value="QNO47715.1"/>
    <property type="molecule type" value="Genomic_DNA"/>
</dbReference>
<gene>
    <name evidence="1" type="ORF">LDJELIEA_00013</name>
</gene>